<dbReference type="EMBL" id="AB381932">
    <property type="protein sequence ID" value="BAG16623.1"/>
    <property type="molecule type" value="mRNA"/>
</dbReference>
<name>B1Q4I2_9CILI</name>
<protein>
    <submittedName>
        <fullName evidence="2">Agglutination/immobilization antigen</fullName>
    </submittedName>
</protein>
<accession>B1Q4I2</accession>
<evidence type="ECO:0000313" key="2">
    <source>
        <dbReference type="EMBL" id="BAG16623.1"/>
    </source>
</evidence>
<gene>
    <name evidence="2" type="primary">CISA-37</name>
</gene>
<reference evidence="2" key="1">
    <citation type="journal article" date="2008" name="Parasitology">
        <title>Molecular cloning of a putative agglutination/immobilization antigen located on the surface of a novel agglutination/immobilization serotype of Cryptocaryon irritans.</title>
        <authorList>
            <person name="Hatanaka A."/>
            <person name="Umeda N."/>
            <person name="Hirazawa N."/>
        </authorList>
    </citation>
    <scope>NUCLEOTIDE SEQUENCE</scope>
</reference>
<keyword evidence="1" id="KW-0732">Signal</keyword>
<organism evidence="2">
    <name type="scientific">Cryptocaryon irritans</name>
    <dbReference type="NCBI Taxonomy" id="153251"/>
    <lineage>
        <taxon>Eukaryota</taxon>
        <taxon>Sar</taxon>
        <taxon>Alveolata</taxon>
        <taxon>Ciliophora</taxon>
        <taxon>Ciliophora incertae sedis</taxon>
        <taxon>Cryptocaryon</taxon>
    </lineage>
</organism>
<feature type="signal peptide" evidence="1">
    <location>
        <begin position="1"/>
        <end position="19"/>
    </location>
</feature>
<dbReference type="AlphaFoldDB" id="B1Q4I2"/>
<proteinExistence type="evidence at transcript level"/>
<feature type="chain" id="PRO_5002769892" evidence="1">
    <location>
        <begin position="20"/>
        <end position="331"/>
    </location>
</feature>
<sequence length="331" mass="34632">MSKFIIALLIASFAILNQCAWVEKTAVADWTGTFIVVKASCSASCSYKLGSEIKITPTTGATTTKTTWAGTAHSTDSTDVTVASGTCKYVTSVASGTPAAAADILKDADECVVATGICTTQGQKQTTAGKINFKRDMDMATKPFQTTYKQLKVIKPKTSTTNAAAADQTADCVTEADMVDTALDAKDIVGTLKLTEAACGSCSWDTSKELKISQHDSSKKYMVTLAGTIKGKSAVGDCTNKLTATEKCYAAKKDANNWAVFGCTTLQSPVGGIPIVKATASGKTTLTMAWQSGSDNCKVVGEVTSTSGSNALRYISNISMMLIIALALLFK</sequence>
<evidence type="ECO:0000256" key="1">
    <source>
        <dbReference type="SAM" id="SignalP"/>
    </source>
</evidence>